<keyword evidence="3" id="KW-1185">Reference proteome</keyword>
<gene>
    <name evidence="2" type="ORF">SAMN04488136_14214</name>
</gene>
<evidence type="ECO:0000256" key="1">
    <source>
        <dbReference type="SAM" id="MobiDB-lite"/>
    </source>
</evidence>
<protein>
    <recommendedName>
        <fullName evidence="4">Membrane-anchored ribosome-binding protein, inhibits growth in stationary phase, ElaB/YqjD/DUF883 family</fullName>
    </recommendedName>
</protein>
<evidence type="ECO:0008006" key="4">
    <source>
        <dbReference type="Google" id="ProtNLM"/>
    </source>
</evidence>
<proteinExistence type="predicted"/>
<dbReference type="STRING" id="861298.SAMN04488136_14214"/>
<evidence type="ECO:0000313" key="3">
    <source>
        <dbReference type="Proteomes" id="UP000198854"/>
    </source>
</evidence>
<dbReference type="RefSeq" id="WP_093279242.1">
    <property type="nucleotide sequence ID" value="NZ_FNDD01000042.1"/>
</dbReference>
<dbReference type="Proteomes" id="UP000198854">
    <property type="component" value="Unassembled WGS sequence"/>
</dbReference>
<reference evidence="3" key="1">
    <citation type="submission" date="2016-10" db="EMBL/GenBank/DDBJ databases">
        <authorList>
            <person name="Varghese N."/>
            <person name="Submissions S."/>
        </authorList>
    </citation>
    <scope>NUCLEOTIDE SEQUENCE [LARGE SCALE GENOMIC DNA]</scope>
    <source>
        <strain evidence="3">CGMCC 1.10228</strain>
    </source>
</reference>
<dbReference type="OrthoDB" id="6106831at2"/>
<feature type="region of interest" description="Disordered" evidence="1">
    <location>
        <begin position="1"/>
        <end position="40"/>
    </location>
</feature>
<name>A0A1G8GY10_9VIBR</name>
<feature type="compositionally biased region" description="Basic and acidic residues" evidence="1">
    <location>
        <begin position="9"/>
        <end position="28"/>
    </location>
</feature>
<sequence>MATTTKTSTQDKAHDKVDQAAEAAHKGVDNAAAAAERSDEQIRQVAQQISDQAHVISEKAKAQSERVSNAVGTYTKENPVKSVGIAFLAGAVVAGLLCSKRK</sequence>
<dbReference type="AlphaFoldDB" id="A0A1G8GY10"/>
<accession>A0A1G8GY10</accession>
<evidence type="ECO:0000313" key="2">
    <source>
        <dbReference type="EMBL" id="SDH99278.1"/>
    </source>
</evidence>
<organism evidence="2 3">
    <name type="scientific">Vibrio xiamenensis</name>
    <dbReference type="NCBI Taxonomy" id="861298"/>
    <lineage>
        <taxon>Bacteria</taxon>
        <taxon>Pseudomonadati</taxon>
        <taxon>Pseudomonadota</taxon>
        <taxon>Gammaproteobacteria</taxon>
        <taxon>Vibrionales</taxon>
        <taxon>Vibrionaceae</taxon>
        <taxon>Vibrio</taxon>
    </lineage>
</organism>
<dbReference type="EMBL" id="FNDD01000042">
    <property type="protein sequence ID" value="SDH99278.1"/>
    <property type="molecule type" value="Genomic_DNA"/>
</dbReference>